<evidence type="ECO:0000256" key="1">
    <source>
        <dbReference type="SAM" id="SignalP"/>
    </source>
</evidence>
<proteinExistence type="predicted"/>
<feature type="signal peptide" evidence="1">
    <location>
        <begin position="1"/>
        <end position="22"/>
    </location>
</feature>
<gene>
    <name evidence="2" type="ORF">CPUR_02182</name>
</gene>
<keyword evidence="1" id="KW-0732">Signal</keyword>
<dbReference type="EMBL" id="CAGA01000009">
    <property type="protein sequence ID" value="CCE28495.1"/>
    <property type="molecule type" value="Genomic_DNA"/>
</dbReference>
<sequence>MVMLKSLMIAVLAAITPHATSGSCTPGLNYCYDTLVKYNYDSAKLQQAIDLLNQPSVPANKIKFHCNDDQSVTVNRTCVKLCVDGGRGNSDFCY</sequence>
<comment type="caution">
    <text evidence="2">The sequence shown here is derived from an EMBL/GenBank/DDBJ whole genome shotgun (WGS) entry which is preliminary data.</text>
</comment>
<dbReference type="VEuPathDB" id="FungiDB:CPUR_02182"/>
<accession>M1W3H9</accession>
<dbReference type="PhylomeDB" id="M1W3H9"/>
<dbReference type="HOGENOM" id="CLU_138695_2_0_1"/>
<evidence type="ECO:0000313" key="2">
    <source>
        <dbReference type="EMBL" id="CCE28495.1"/>
    </source>
</evidence>
<organism evidence="2 3">
    <name type="scientific">Claviceps purpurea (strain 20.1)</name>
    <name type="common">Ergot fungus</name>
    <name type="synonym">Sphacelia segetum</name>
    <dbReference type="NCBI Taxonomy" id="1111077"/>
    <lineage>
        <taxon>Eukaryota</taxon>
        <taxon>Fungi</taxon>
        <taxon>Dikarya</taxon>
        <taxon>Ascomycota</taxon>
        <taxon>Pezizomycotina</taxon>
        <taxon>Sordariomycetes</taxon>
        <taxon>Hypocreomycetidae</taxon>
        <taxon>Hypocreales</taxon>
        <taxon>Clavicipitaceae</taxon>
        <taxon>Claviceps</taxon>
    </lineage>
</organism>
<dbReference type="OrthoDB" id="4946718at2759"/>
<protein>
    <submittedName>
        <fullName evidence="2">Uncharacterized protein</fullName>
    </submittedName>
</protein>
<dbReference type="AlphaFoldDB" id="M1W3H9"/>
<evidence type="ECO:0000313" key="3">
    <source>
        <dbReference type="Proteomes" id="UP000016801"/>
    </source>
</evidence>
<dbReference type="PROSITE" id="PS51257">
    <property type="entry name" value="PROKAR_LIPOPROTEIN"/>
    <property type="match status" value="1"/>
</dbReference>
<keyword evidence="3" id="KW-1185">Reference proteome</keyword>
<name>M1W3H9_CLAP2</name>
<reference evidence="2 3" key="1">
    <citation type="journal article" date="2013" name="PLoS Genet.">
        <title>Plant-symbiotic fungi as chemical engineers: Multi-genome analysis of the Clavicipitaceae reveals dynamics of alkaloid loci.</title>
        <authorList>
            <person name="Schardl C.L."/>
            <person name="Young C.A."/>
            <person name="Hesse U."/>
            <person name="Amyotte S.G."/>
            <person name="Andreeva K."/>
            <person name="Calie P.J."/>
            <person name="Fleetwood D.J."/>
            <person name="Haws D.C."/>
            <person name="Moore N."/>
            <person name="Oeser B."/>
            <person name="Panaccione D.G."/>
            <person name="Schweri K.K."/>
            <person name="Voisey C.R."/>
            <person name="Farman M.L."/>
            <person name="Jaromczyk J.W."/>
            <person name="Roe B.A."/>
            <person name="O'Sullivan D.M."/>
            <person name="Scott B."/>
            <person name="Tudzynski P."/>
            <person name="An Z."/>
            <person name="Arnaoudova E.G."/>
            <person name="Bullock C.T."/>
            <person name="Charlton N.D."/>
            <person name="Chen L."/>
            <person name="Cox M."/>
            <person name="Dinkins R.D."/>
            <person name="Florea S."/>
            <person name="Glenn A.E."/>
            <person name="Gordon A."/>
            <person name="Gueldener U."/>
            <person name="Harris D.R."/>
            <person name="Hollin W."/>
            <person name="Jaromczyk J."/>
            <person name="Johnson R.D."/>
            <person name="Khan A.K."/>
            <person name="Leistner E."/>
            <person name="Leuchtmann A."/>
            <person name="Li C."/>
            <person name="Liu J."/>
            <person name="Liu J."/>
            <person name="Liu M."/>
            <person name="Mace W."/>
            <person name="Machado C."/>
            <person name="Nagabhyru P."/>
            <person name="Pan J."/>
            <person name="Schmid J."/>
            <person name="Sugawara K."/>
            <person name="Steiner U."/>
            <person name="Takach J.E."/>
            <person name="Tanaka E."/>
            <person name="Webb J.S."/>
            <person name="Wilson E.V."/>
            <person name="Wiseman J.L."/>
            <person name="Yoshida R."/>
            <person name="Zeng Z."/>
        </authorList>
    </citation>
    <scope>NUCLEOTIDE SEQUENCE [LARGE SCALE GENOMIC DNA]</scope>
    <source>
        <strain evidence="2 3">20.1</strain>
    </source>
</reference>
<dbReference type="Proteomes" id="UP000016801">
    <property type="component" value="Unassembled WGS sequence"/>
</dbReference>
<feature type="chain" id="PRO_5004019330" evidence="1">
    <location>
        <begin position="23"/>
        <end position="94"/>
    </location>
</feature>